<dbReference type="PANTHER" id="PTHR15992:SF5">
    <property type="entry name" value="HOLLIDAY JUNCTION RECOGNITION PROTEIN"/>
    <property type="match status" value="1"/>
</dbReference>
<organism evidence="2 3">
    <name type="scientific">Pelusios castaneus</name>
    <name type="common">West African mud turtle</name>
    <dbReference type="NCBI Taxonomy" id="367368"/>
    <lineage>
        <taxon>Eukaryota</taxon>
        <taxon>Metazoa</taxon>
        <taxon>Chordata</taxon>
        <taxon>Craniata</taxon>
        <taxon>Vertebrata</taxon>
        <taxon>Euteleostomi</taxon>
        <taxon>Archelosauria</taxon>
        <taxon>Testudinata</taxon>
        <taxon>Testudines</taxon>
        <taxon>Pleurodira</taxon>
        <taxon>Pelomedusidae</taxon>
        <taxon>Pelusios</taxon>
    </lineage>
</organism>
<dbReference type="Proteomes" id="UP000694393">
    <property type="component" value="Unplaced"/>
</dbReference>
<dbReference type="GO" id="GO:0042393">
    <property type="term" value="F:histone binding"/>
    <property type="evidence" value="ECO:0007669"/>
    <property type="project" value="TreeGrafter"/>
</dbReference>
<sequence length="116" mass="13455">MALGGASGEAHCGEQGRPPMEELEERLRLSNARFADSMQRIIEKYSYAFEDDLLVSMKSLTFDTPKGPRLWGEVSIKNIKKWKKNLHKRATQCQKITETQKQWISDFEDEDLKVHQ</sequence>
<name>A0A8C8R734_9SAUR</name>
<reference evidence="2" key="2">
    <citation type="submission" date="2025-09" db="UniProtKB">
        <authorList>
            <consortium name="Ensembl"/>
        </authorList>
    </citation>
    <scope>IDENTIFICATION</scope>
</reference>
<proteinExistence type="predicted"/>
<evidence type="ECO:0000256" key="1">
    <source>
        <dbReference type="SAM" id="MobiDB-lite"/>
    </source>
</evidence>
<keyword evidence="3" id="KW-1185">Reference proteome</keyword>
<reference evidence="2" key="1">
    <citation type="submission" date="2025-08" db="UniProtKB">
        <authorList>
            <consortium name="Ensembl"/>
        </authorList>
    </citation>
    <scope>IDENTIFICATION</scope>
</reference>
<dbReference type="PANTHER" id="PTHR15992">
    <property type="entry name" value="HOLLIDAY JUNCTION RECOGNITION PROTEIN"/>
    <property type="match status" value="1"/>
</dbReference>
<dbReference type="GO" id="GO:0034080">
    <property type="term" value="P:CENP-A containing chromatin assembly"/>
    <property type="evidence" value="ECO:0007669"/>
    <property type="project" value="TreeGrafter"/>
</dbReference>
<dbReference type="Gene3D" id="6.10.250.2320">
    <property type="match status" value="1"/>
</dbReference>
<evidence type="ECO:0000313" key="2">
    <source>
        <dbReference type="Ensembl" id="ENSPCEP00000001064.1"/>
    </source>
</evidence>
<evidence type="ECO:0000313" key="3">
    <source>
        <dbReference type="Proteomes" id="UP000694393"/>
    </source>
</evidence>
<protein>
    <submittedName>
        <fullName evidence="2">Uncharacterized protein</fullName>
    </submittedName>
</protein>
<dbReference type="Ensembl" id="ENSPCET00000001101.1">
    <property type="protein sequence ID" value="ENSPCEP00000001064.1"/>
    <property type="gene ID" value="ENSPCEG00000000896.1"/>
</dbReference>
<dbReference type="GO" id="GO:0000775">
    <property type="term" value="C:chromosome, centromeric region"/>
    <property type="evidence" value="ECO:0007669"/>
    <property type="project" value="TreeGrafter"/>
</dbReference>
<dbReference type="AlphaFoldDB" id="A0A8C8R734"/>
<accession>A0A8C8R734</accession>
<feature type="region of interest" description="Disordered" evidence="1">
    <location>
        <begin position="1"/>
        <end position="22"/>
    </location>
</feature>